<dbReference type="GO" id="GO:0005743">
    <property type="term" value="C:mitochondrial inner membrane"/>
    <property type="evidence" value="ECO:0007669"/>
    <property type="project" value="TreeGrafter"/>
</dbReference>
<gene>
    <name evidence="7" type="ORF">CANARDRAFT_27683</name>
</gene>
<proteinExistence type="inferred from homology"/>
<dbReference type="Pfam" id="PF01987">
    <property type="entry name" value="AIM24"/>
    <property type="match status" value="1"/>
</dbReference>
<sequence length="463" mass="50908">MIKQPRNVARVIGHRQISIQQAPTNLSASPPTYRPTISAISENVDELPSLQSSNSQFSSETPVFQTIGQAQSTLSLTLPPSLPIYLKRGSLISLYTTPAPPVNVPGTAPSSTSSNASVGSAPTISSTLQITSPFTRLFHGGITSAYQRLVSTVPTNLLISAYTSTTSSNIISYFTRATESSKTFCNITLDGTTDWALLQPRALHFYAGSNLVLKTNKLPLKVNRKGVSKFGLPKNASTGLRTGWWNSGYSVCSGRGLVGLVGNGSIFQFGLQEDEYVLIKRSNLLGCSLLDKSELESGYFTAERLNSGLTATKEVHEEEDEDNMEFMASKEEEPHSDTISSRVYATVKGWYSWLKGVKDDTYEQLIVGNGDFVNVKGPRTLLLQTNTGFDHFVVNRGKGGLRSSSLESVEKYIRDKKQFKNPEKTSEDYLSYVTVKDGKVEFRNTPDFRKTVEYIESLKPKKD</sequence>
<evidence type="ECO:0000256" key="5">
    <source>
        <dbReference type="ARBA" id="ARBA00023128"/>
    </source>
</evidence>
<evidence type="ECO:0000256" key="6">
    <source>
        <dbReference type="RuleBase" id="RU363045"/>
    </source>
</evidence>
<organism evidence="7 8">
    <name type="scientific">[Candida] arabinofermentans NRRL YB-2248</name>
    <dbReference type="NCBI Taxonomy" id="983967"/>
    <lineage>
        <taxon>Eukaryota</taxon>
        <taxon>Fungi</taxon>
        <taxon>Dikarya</taxon>
        <taxon>Ascomycota</taxon>
        <taxon>Saccharomycotina</taxon>
        <taxon>Pichiomycetes</taxon>
        <taxon>Pichiales</taxon>
        <taxon>Pichiaceae</taxon>
        <taxon>Ogataea</taxon>
        <taxon>Ogataea/Candida clade</taxon>
    </lineage>
</organism>
<dbReference type="PANTHER" id="PTHR36959:SF2">
    <property type="entry name" value="ALTERED INHERITANCE OF MITOCHONDRIA PROTEIN 24, MITOCHONDRIAL"/>
    <property type="match status" value="1"/>
</dbReference>
<comment type="similarity">
    <text evidence="2 6">Belongs to the AIM24 family.</text>
</comment>
<dbReference type="EMBL" id="KV453850">
    <property type="protein sequence ID" value="ODV86485.1"/>
    <property type="molecule type" value="Genomic_DNA"/>
</dbReference>
<evidence type="ECO:0000256" key="4">
    <source>
        <dbReference type="ARBA" id="ARBA00022946"/>
    </source>
</evidence>
<dbReference type="InterPro" id="IPR002838">
    <property type="entry name" value="AIM24"/>
</dbReference>
<accession>A0A1E4T423</accession>
<evidence type="ECO:0000256" key="1">
    <source>
        <dbReference type="ARBA" id="ARBA00004173"/>
    </source>
</evidence>
<dbReference type="AlphaFoldDB" id="A0A1E4T423"/>
<dbReference type="OrthoDB" id="5295771at2759"/>
<protein>
    <recommendedName>
        <fullName evidence="3 6">Altered inheritance of mitochondria protein 24, mitochondrial</fullName>
    </recommendedName>
</protein>
<keyword evidence="8" id="KW-1185">Reference proteome</keyword>
<dbReference type="PANTHER" id="PTHR36959">
    <property type="entry name" value="ALTERED INHERITANCE OF MITOCHONDRIA PROTEIN 24, MITOCHONDRIAL"/>
    <property type="match status" value="1"/>
</dbReference>
<keyword evidence="4" id="KW-0809">Transit peptide</keyword>
<dbReference type="GO" id="GO:0007007">
    <property type="term" value="P:inner mitochondrial membrane organization"/>
    <property type="evidence" value="ECO:0007669"/>
    <property type="project" value="TreeGrafter"/>
</dbReference>
<comment type="subcellular location">
    <subcellularLocation>
        <location evidence="1 6">Mitochondrion</location>
    </subcellularLocation>
</comment>
<reference evidence="8" key="1">
    <citation type="submission" date="2016-04" db="EMBL/GenBank/DDBJ databases">
        <title>Comparative genomics of biotechnologically important yeasts.</title>
        <authorList>
            <consortium name="DOE Joint Genome Institute"/>
            <person name="Riley R."/>
            <person name="Haridas S."/>
            <person name="Wolfe K.H."/>
            <person name="Lopes M.R."/>
            <person name="Hittinger C.T."/>
            <person name="Goker M."/>
            <person name="Salamov A."/>
            <person name="Wisecaver J."/>
            <person name="Long T.M."/>
            <person name="Aerts A.L."/>
            <person name="Barry K."/>
            <person name="Choi C."/>
            <person name="Clum A."/>
            <person name="Coughlan A.Y."/>
            <person name="Deshpande S."/>
            <person name="Douglass A.P."/>
            <person name="Hanson S.J."/>
            <person name="Klenk H.-P."/>
            <person name="Labutti K."/>
            <person name="Lapidus A."/>
            <person name="Lindquist E."/>
            <person name="Lipzen A."/>
            <person name="Meier-Kolthoff J.P."/>
            <person name="Ohm R.A."/>
            <person name="Otillar R.P."/>
            <person name="Pangilinan J."/>
            <person name="Peng Y."/>
            <person name="Rokas A."/>
            <person name="Rosa C.A."/>
            <person name="Scheuner C."/>
            <person name="Sibirny A.A."/>
            <person name="Slot J.C."/>
            <person name="Stielow J.B."/>
            <person name="Sun H."/>
            <person name="Kurtzman C.P."/>
            <person name="Blackwell M."/>
            <person name="Grigoriev I.V."/>
            <person name="Jeffries T.W."/>
        </authorList>
    </citation>
    <scope>NUCLEOTIDE SEQUENCE [LARGE SCALE GENOMIC DNA]</scope>
    <source>
        <strain evidence="8">NRRL YB-2248</strain>
    </source>
</reference>
<evidence type="ECO:0000256" key="2">
    <source>
        <dbReference type="ARBA" id="ARBA00009322"/>
    </source>
</evidence>
<evidence type="ECO:0000313" key="8">
    <source>
        <dbReference type="Proteomes" id="UP000094801"/>
    </source>
</evidence>
<dbReference type="Proteomes" id="UP000094801">
    <property type="component" value="Unassembled WGS sequence"/>
</dbReference>
<evidence type="ECO:0000313" key="7">
    <source>
        <dbReference type="EMBL" id="ODV86485.1"/>
    </source>
</evidence>
<name>A0A1E4T423_9ASCO</name>
<evidence type="ECO:0000256" key="3">
    <source>
        <dbReference type="ARBA" id="ARBA00013287"/>
    </source>
</evidence>
<keyword evidence="5 6" id="KW-0496">Mitochondrion</keyword>